<dbReference type="InterPro" id="IPR000700">
    <property type="entry name" value="PAS-assoc_C"/>
</dbReference>
<dbReference type="InterPro" id="IPR035965">
    <property type="entry name" value="PAS-like_dom_sf"/>
</dbReference>
<dbReference type="InterPro" id="IPR005467">
    <property type="entry name" value="His_kinase_dom"/>
</dbReference>
<dbReference type="InterPro" id="IPR036097">
    <property type="entry name" value="HisK_dim/P_sf"/>
</dbReference>
<evidence type="ECO:0000259" key="12">
    <source>
        <dbReference type="PROSITE" id="PS50113"/>
    </source>
</evidence>
<evidence type="ECO:0000256" key="5">
    <source>
        <dbReference type="ARBA" id="ARBA00022741"/>
    </source>
</evidence>
<protein>
    <recommendedName>
        <fullName evidence="2">histidine kinase</fullName>
        <ecNumber evidence="2">2.7.13.3</ecNumber>
    </recommendedName>
</protein>
<feature type="domain" description="PAC" evidence="12">
    <location>
        <begin position="399"/>
        <end position="451"/>
    </location>
</feature>
<name>A0A4Q7VVH4_9BURK</name>
<dbReference type="InterPro" id="IPR013656">
    <property type="entry name" value="PAS_4"/>
</dbReference>
<dbReference type="Pfam" id="PF00512">
    <property type="entry name" value="HisKA"/>
    <property type="match status" value="1"/>
</dbReference>
<dbReference type="PROSITE" id="PS50113">
    <property type="entry name" value="PAC"/>
    <property type="match status" value="1"/>
</dbReference>
<dbReference type="Gene3D" id="3.30.450.20">
    <property type="entry name" value="PAS domain"/>
    <property type="match status" value="1"/>
</dbReference>
<dbReference type="SUPFAM" id="SSF47384">
    <property type="entry name" value="Homodimeric domain of signal transducing histidine kinase"/>
    <property type="match status" value="1"/>
</dbReference>
<dbReference type="GO" id="GO:0005524">
    <property type="term" value="F:ATP binding"/>
    <property type="evidence" value="ECO:0007669"/>
    <property type="project" value="UniProtKB-KW"/>
</dbReference>
<evidence type="ECO:0000313" key="14">
    <source>
        <dbReference type="Proteomes" id="UP000293671"/>
    </source>
</evidence>
<dbReference type="SMART" id="SM00387">
    <property type="entry name" value="HATPase_c"/>
    <property type="match status" value="1"/>
</dbReference>
<dbReference type="EMBL" id="SHKP01000005">
    <property type="protein sequence ID" value="RZU00672.1"/>
    <property type="molecule type" value="Genomic_DNA"/>
</dbReference>
<dbReference type="Pfam" id="PF08448">
    <property type="entry name" value="PAS_4"/>
    <property type="match status" value="1"/>
</dbReference>
<keyword evidence="14" id="KW-1185">Reference proteome</keyword>
<dbReference type="CDD" id="cd00130">
    <property type="entry name" value="PAS"/>
    <property type="match status" value="1"/>
</dbReference>
<evidence type="ECO:0000313" key="13">
    <source>
        <dbReference type="EMBL" id="RZU00672.1"/>
    </source>
</evidence>
<dbReference type="PROSITE" id="PS50112">
    <property type="entry name" value="PAS"/>
    <property type="match status" value="1"/>
</dbReference>
<dbReference type="CDD" id="cd00082">
    <property type="entry name" value="HisKA"/>
    <property type="match status" value="1"/>
</dbReference>
<dbReference type="NCBIfam" id="TIGR00229">
    <property type="entry name" value="sensory_box"/>
    <property type="match status" value="1"/>
</dbReference>
<accession>A0A4Q7VVH4</accession>
<evidence type="ECO:0000259" key="11">
    <source>
        <dbReference type="PROSITE" id="PS50112"/>
    </source>
</evidence>
<dbReference type="InterPro" id="IPR003661">
    <property type="entry name" value="HisK_dim/P_dom"/>
</dbReference>
<proteinExistence type="predicted"/>
<keyword evidence="4" id="KW-0808">Transferase</keyword>
<organism evidence="13 14">
    <name type="scientific">Rivibacter subsaxonicus</name>
    <dbReference type="NCBI Taxonomy" id="457575"/>
    <lineage>
        <taxon>Bacteria</taxon>
        <taxon>Pseudomonadati</taxon>
        <taxon>Pseudomonadota</taxon>
        <taxon>Betaproteobacteria</taxon>
        <taxon>Burkholderiales</taxon>
        <taxon>Rivibacter</taxon>
    </lineage>
</organism>
<evidence type="ECO:0000256" key="3">
    <source>
        <dbReference type="ARBA" id="ARBA00022553"/>
    </source>
</evidence>
<keyword evidence="3" id="KW-0597">Phosphoprotein</keyword>
<feature type="transmembrane region" description="Helical" evidence="9">
    <location>
        <begin position="283"/>
        <end position="307"/>
    </location>
</feature>
<evidence type="ECO:0000256" key="2">
    <source>
        <dbReference type="ARBA" id="ARBA00012438"/>
    </source>
</evidence>
<sequence>MRETAYQFLASSVNDRGMDGSTVSPGTPRRWRRLLPWAALIGLIVIAQALLFVLTLRHERDRLQESVDESALAAAAELRRHFAYQLQAVHALQWNEPGGDWHTEARALLRAQRALLRLERRGLAPGAVDDAIDSPYASPLFAAAGIGAGAPSLPLPRAQLDLDTWVACAAARRRGQPNWSRSYFVPQADGLGIEAIDLCVPVLRGGQAQGFIVASFSLPGLLGELDAGLQRSGELSLVEADGTRLARSGSQRGAGVFVAERLLDLPGATLLLRLDSARTAPRAIPNLAISLVLGLSLALAGVVALLVNDVRRRARAERRLAEELTLRRAMENSLVAGLRARDLEGRISYVNPAFCAMVGFSAAELVGRDAPPYWPPEFRAHYEARQAALRSGGTQPPREGHETVFMHAGGERFPVMVYEAPLLDADGRQSGWMSAVLDLSAQRRAEDLARQQQEKLQATARLATMGEMASMLSHELNQPLAAIASYATGSLNLIDDADGAGLPPIREALARIAEQAGRAGRVIKSVQDFVRRREQLREAVRCAELLDAVLPLAGLQARKLGCRIEAASIDPAWTVQCDRTMIEQVLLNLARNGMQAMEANPPGRERVLRIALARRGNFIEFSIADRGPGIAPEVAERLFTPFFTTKREGMGLGLSLCRTVVEQHGGALDFDTPRDAGGVPAGSRFRFTLPCARVAADADAPQTQASAA</sequence>
<dbReference type="Pfam" id="PF02518">
    <property type="entry name" value="HATPase_c"/>
    <property type="match status" value="1"/>
</dbReference>
<dbReference type="InterPro" id="IPR004358">
    <property type="entry name" value="Sig_transdc_His_kin-like_C"/>
</dbReference>
<keyword evidence="9" id="KW-0472">Membrane</keyword>
<evidence type="ECO:0000256" key="4">
    <source>
        <dbReference type="ARBA" id="ARBA00022679"/>
    </source>
</evidence>
<keyword evidence="9" id="KW-0812">Transmembrane</keyword>
<evidence type="ECO:0000259" key="10">
    <source>
        <dbReference type="PROSITE" id="PS50109"/>
    </source>
</evidence>
<dbReference type="GO" id="GO:0000155">
    <property type="term" value="F:phosphorelay sensor kinase activity"/>
    <property type="evidence" value="ECO:0007669"/>
    <property type="project" value="InterPro"/>
</dbReference>
<comment type="caution">
    <text evidence="13">The sequence shown here is derived from an EMBL/GenBank/DDBJ whole genome shotgun (WGS) entry which is preliminary data.</text>
</comment>
<dbReference type="SUPFAM" id="SSF55785">
    <property type="entry name" value="PYP-like sensor domain (PAS domain)"/>
    <property type="match status" value="1"/>
</dbReference>
<evidence type="ECO:0000256" key="8">
    <source>
        <dbReference type="ARBA" id="ARBA00023012"/>
    </source>
</evidence>
<dbReference type="PANTHER" id="PTHR43065:SF10">
    <property type="entry name" value="PEROXIDE STRESS-ACTIVATED HISTIDINE KINASE MAK3"/>
    <property type="match status" value="1"/>
</dbReference>
<dbReference type="Proteomes" id="UP000293671">
    <property type="component" value="Unassembled WGS sequence"/>
</dbReference>
<dbReference type="SMART" id="SM00091">
    <property type="entry name" value="PAS"/>
    <property type="match status" value="1"/>
</dbReference>
<keyword evidence="7" id="KW-0067">ATP-binding</keyword>
<keyword evidence="5" id="KW-0547">Nucleotide-binding</keyword>
<dbReference type="Gene3D" id="3.30.565.10">
    <property type="entry name" value="Histidine kinase-like ATPase, C-terminal domain"/>
    <property type="match status" value="1"/>
</dbReference>
<feature type="transmembrane region" description="Helical" evidence="9">
    <location>
        <begin position="34"/>
        <end position="56"/>
    </location>
</feature>
<dbReference type="SUPFAM" id="SSF55874">
    <property type="entry name" value="ATPase domain of HSP90 chaperone/DNA topoisomerase II/histidine kinase"/>
    <property type="match status" value="1"/>
</dbReference>
<feature type="domain" description="Histidine kinase" evidence="10">
    <location>
        <begin position="471"/>
        <end position="693"/>
    </location>
</feature>
<comment type="catalytic activity">
    <reaction evidence="1">
        <text>ATP + protein L-histidine = ADP + protein N-phospho-L-histidine.</text>
        <dbReference type="EC" id="2.7.13.3"/>
    </reaction>
</comment>
<dbReference type="InterPro" id="IPR036890">
    <property type="entry name" value="HATPase_C_sf"/>
</dbReference>
<keyword evidence="6 13" id="KW-0418">Kinase</keyword>
<dbReference type="PROSITE" id="PS50109">
    <property type="entry name" value="HIS_KIN"/>
    <property type="match status" value="1"/>
</dbReference>
<evidence type="ECO:0000256" key="6">
    <source>
        <dbReference type="ARBA" id="ARBA00022777"/>
    </source>
</evidence>
<evidence type="ECO:0000256" key="9">
    <source>
        <dbReference type="SAM" id="Phobius"/>
    </source>
</evidence>
<dbReference type="InterPro" id="IPR003594">
    <property type="entry name" value="HATPase_dom"/>
</dbReference>
<dbReference type="PRINTS" id="PR00344">
    <property type="entry name" value="BCTRLSENSOR"/>
</dbReference>
<gene>
    <name evidence="13" type="ORF">EV670_1383</name>
</gene>
<evidence type="ECO:0000256" key="1">
    <source>
        <dbReference type="ARBA" id="ARBA00000085"/>
    </source>
</evidence>
<keyword evidence="8" id="KW-0902">Two-component regulatory system</keyword>
<keyword evidence="9" id="KW-1133">Transmembrane helix</keyword>
<dbReference type="EC" id="2.7.13.3" evidence="2"/>
<dbReference type="SMART" id="SM00388">
    <property type="entry name" value="HisKA"/>
    <property type="match status" value="1"/>
</dbReference>
<dbReference type="PANTHER" id="PTHR43065">
    <property type="entry name" value="SENSOR HISTIDINE KINASE"/>
    <property type="match status" value="1"/>
</dbReference>
<dbReference type="Gene3D" id="1.10.287.130">
    <property type="match status" value="1"/>
</dbReference>
<dbReference type="AlphaFoldDB" id="A0A4Q7VVH4"/>
<reference evidence="13 14" key="1">
    <citation type="submission" date="2019-02" db="EMBL/GenBank/DDBJ databases">
        <title>Genomic Encyclopedia of Type Strains, Phase IV (KMG-IV): sequencing the most valuable type-strain genomes for metagenomic binning, comparative biology and taxonomic classification.</title>
        <authorList>
            <person name="Goeker M."/>
        </authorList>
    </citation>
    <scope>NUCLEOTIDE SEQUENCE [LARGE SCALE GENOMIC DNA]</scope>
    <source>
        <strain evidence="13 14">DSM 19570</strain>
    </source>
</reference>
<feature type="domain" description="PAS" evidence="11">
    <location>
        <begin position="322"/>
        <end position="368"/>
    </location>
</feature>
<evidence type="ECO:0000256" key="7">
    <source>
        <dbReference type="ARBA" id="ARBA00022840"/>
    </source>
</evidence>
<dbReference type="InterPro" id="IPR000014">
    <property type="entry name" value="PAS"/>
</dbReference>